<reference evidence="1" key="1">
    <citation type="submission" date="2020-07" db="EMBL/GenBank/DDBJ databases">
        <title>Multicomponent nature underlies the extraordinary mechanical properties of spider dragline silk.</title>
        <authorList>
            <person name="Kono N."/>
            <person name="Nakamura H."/>
            <person name="Mori M."/>
            <person name="Yoshida Y."/>
            <person name="Ohtoshi R."/>
            <person name="Malay A.D."/>
            <person name="Moran D.A.P."/>
            <person name="Tomita M."/>
            <person name="Numata K."/>
            <person name="Arakawa K."/>
        </authorList>
    </citation>
    <scope>NUCLEOTIDE SEQUENCE</scope>
</reference>
<dbReference type="EMBL" id="BMAO01038929">
    <property type="protein sequence ID" value="GFR27827.1"/>
    <property type="molecule type" value="Genomic_DNA"/>
</dbReference>
<name>A0A8X6HPL7_TRICU</name>
<evidence type="ECO:0000313" key="2">
    <source>
        <dbReference type="Proteomes" id="UP000887116"/>
    </source>
</evidence>
<organism evidence="1 2">
    <name type="scientific">Trichonephila clavata</name>
    <name type="common">Joro spider</name>
    <name type="synonym">Nephila clavata</name>
    <dbReference type="NCBI Taxonomy" id="2740835"/>
    <lineage>
        <taxon>Eukaryota</taxon>
        <taxon>Metazoa</taxon>
        <taxon>Ecdysozoa</taxon>
        <taxon>Arthropoda</taxon>
        <taxon>Chelicerata</taxon>
        <taxon>Arachnida</taxon>
        <taxon>Araneae</taxon>
        <taxon>Araneomorphae</taxon>
        <taxon>Entelegynae</taxon>
        <taxon>Araneoidea</taxon>
        <taxon>Nephilidae</taxon>
        <taxon>Trichonephila</taxon>
    </lineage>
</organism>
<dbReference type="OrthoDB" id="6430070at2759"/>
<sequence>MEGTEVKKKRKKGKKEGREIRIYPLPVDFRVGFGKQATPLRPQMTGLPREDLPFCHKGELRRLCRYAQSIRRQNVSKIWSSPLLFPYAYVCIGFSASKACRRKWGGQLLVRYFGGCFDLQKRCVMKLIVHLCTIKEVAEFCNR</sequence>
<comment type="caution">
    <text evidence="1">The sequence shown here is derived from an EMBL/GenBank/DDBJ whole genome shotgun (WGS) entry which is preliminary data.</text>
</comment>
<protein>
    <submittedName>
        <fullName evidence="1">Uncharacterized protein</fullName>
    </submittedName>
</protein>
<proteinExistence type="predicted"/>
<evidence type="ECO:0000313" key="1">
    <source>
        <dbReference type="EMBL" id="GFR27827.1"/>
    </source>
</evidence>
<dbReference type="Proteomes" id="UP000887116">
    <property type="component" value="Unassembled WGS sequence"/>
</dbReference>
<gene>
    <name evidence="1" type="ORF">TNCT_356571</name>
</gene>
<dbReference type="AlphaFoldDB" id="A0A8X6HPL7"/>
<accession>A0A8X6HPL7</accession>
<keyword evidence="2" id="KW-1185">Reference proteome</keyword>